<accession>A0A4Q5J5F4</accession>
<proteinExistence type="inferred from homology"/>
<dbReference type="RefSeq" id="WP_129985892.1">
    <property type="nucleotide sequence ID" value="NZ_SDPU01000013.1"/>
</dbReference>
<feature type="transmembrane region" description="Helical" evidence="9">
    <location>
        <begin position="65"/>
        <end position="86"/>
    </location>
</feature>
<dbReference type="InterPro" id="IPR002549">
    <property type="entry name" value="AI-2E-like"/>
</dbReference>
<evidence type="ECO:0000256" key="3">
    <source>
        <dbReference type="ARBA" id="ARBA00022448"/>
    </source>
</evidence>
<keyword evidence="11" id="KW-1185">Reference proteome</keyword>
<reference evidence="10 11" key="1">
    <citation type="submission" date="2019-01" db="EMBL/GenBank/DDBJ databases">
        <title>Nocardioides guangzhouensis sp. nov., an actinobacterium isolated from soil.</title>
        <authorList>
            <person name="Fu Y."/>
            <person name="Cai Y."/>
            <person name="Lin Z."/>
            <person name="Chen P."/>
        </authorList>
    </citation>
    <scope>NUCLEOTIDE SEQUENCE [LARGE SCALE GENOMIC DNA]</scope>
    <source>
        <strain evidence="10 11">NBRC 105384</strain>
    </source>
</reference>
<evidence type="ECO:0000256" key="2">
    <source>
        <dbReference type="ARBA" id="ARBA00009773"/>
    </source>
</evidence>
<feature type="compositionally biased region" description="Low complexity" evidence="8">
    <location>
        <begin position="416"/>
        <end position="429"/>
    </location>
</feature>
<evidence type="ECO:0000256" key="6">
    <source>
        <dbReference type="ARBA" id="ARBA00022989"/>
    </source>
</evidence>
<dbReference type="PANTHER" id="PTHR21716">
    <property type="entry name" value="TRANSMEMBRANE PROTEIN"/>
    <property type="match status" value="1"/>
</dbReference>
<organism evidence="10 11">
    <name type="scientific">Nocardioides iriomotensis</name>
    <dbReference type="NCBI Taxonomy" id="715784"/>
    <lineage>
        <taxon>Bacteria</taxon>
        <taxon>Bacillati</taxon>
        <taxon>Actinomycetota</taxon>
        <taxon>Actinomycetes</taxon>
        <taxon>Propionibacteriales</taxon>
        <taxon>Nocardioidaceae</taxon>
        <taxon>Nocardioides</taxon>
    </lineage>
</organism>
<feature type="transmembrane region" description="Helical" evidence="9">
    <location>
        <begin position="127"/>
        <end position="148"/>
    </location>
</feature>
<evidence type="ECO:0000256" key="4">
    <source>
        <dbReference type="ARBA" id="ARBA00022475"/>
    </source>
</evidence>
<dbReference type="AlphaFoldDB" id="A0A4Q5J5F4"/>
<feature type="transmembrane region" description="Helical" evidence="9">
    <location>
        <begin position="268"/>
        <end position="290"/>
    </location>
</feature>
<evidence type="ECO:0000313" key="11">
    <source>
        <dbReference type="Proteomes" id="UP000291189"/>
    </source>
</evidence>
<name>A0A4Q5J5F4_9ACTN</name>
<dbReference type="OrthoDB" id="9784366at2"/>
<dbReference type="EMBL" id="SDPU01000013">
    <property type="protein sequence ID" value="RYU13860.1"/>
    <property type="molecule type" value="Genomic_DNA"/>
</dbReference>
<feature type="transmembrane region" description="Helical" evidence="9">
    <location>
        <begin position="366"/>
        <end position="393"/>
    </location>
</feature>
<feature type="transmembrane region" description="Helical" evidence="9">
    <location>
        <begin position="296"/>
        <end position="315"/>
    </location>
</feature>
<dbReference type="Proteomes" id="UP000291189">
    <property type="component" value="Unassembled WGS sequence"/>
</dbReference>
<evidence type="ECO:0000256" key="7">
    <source>
        <dbReference type="ARBA" id="ARBA00023136"/>
    </source>
</evidence>
<keyword evidence="3" id="KW-0813">Transport</keyword>
<keyword evidence="4" id="KW-1003">Cell membrane</keyword>
<dbReference type="PANTHER" id="PTHR21716:SF53">
    <property type="entry name" value="PERMEASE PERM-RELATED"/>
    <property type="match status" value="1"/>
</dbReference>
<keyword evidence="6 9" id="KW-1133">Transmembrane helix</keyword>
<evidence type="ECO:0000256" key="1">
    <source>
        <dbReference type="ARBA" id="ARBA00004651"/>
    </source>
</evidence>
<evidence type="ECO:0000256" key="5">
    <source>
        <dbReference type="ARBA" id="ARBA00022692"/>
    </source>
</evidence>
<keyword evidence="7 9" id="KW-0472">Membrane</keyword>
<keyword evidence="5 9" id="KW-0812">Transmembrane</keyword>
<feature type="transmembrane region" description="Helical" evidence="9">
    <location>
        <begin position="213"/>
        <end position="232"/>
    </location>
</feature>
<feature type="transmembrane region" description="Helical" evidence="9">
    <location>
        <begin position="322"/>
        <end position="346"/>
    </location>
</feature>
<protein>
    <submittedName>
        <fullName evidence="10">AI-2E family transporter</fullName>
    </submittedName>
</protein>
<evidence type="ECO:0000256" key="9">
    <source>
        <dbReference type="SAM" id="Phobius"/>
    </source>
</evidence>
<dbReference type="Pfam" id="PF01594">
    <property type="entry name" value="AI-2E_transport"/>
    <property type="match status" value="1"/>
</dbReference>
<sequence length="429" mass="45216">MAEGNRMTARLSRLRAAQRAKSDERFAERFAHQWSQMRGERVQEEEKPPTIDAGPSNFSRAQVPWAFDLAAAWAWRLLVIGAAGYIAYRVAAYFSVIFLPLAISLLITALASPIVASAGRVGINRKLASAIVVVGGLGAVVLLLTFVGTQVSAGFSDLSAQVVSGLEEIRRWLRTGPLQASDSQVQDYIKQAQSAITNSSQELLAQATEVGTAIGHIVAGFFIVLFSSYFFLADGARIWAWVVRLFPRVARLRANESGKVAWRSLTQFVRATVIIALADAIGIMTVAFILKVPFATAIGVLVFLGAFIPMVGATISGSVAVLVALVAHGPLVALLMFGGVILVQQIEAHVLQPFLTGRFVSVHPLGVIVAIGMGVLVGGVAGALLAVPLVAALNAVVQYLADYTAVGDDTDEAGTPDEASSDAPPAAGA</sequence>
<evidence type="ECO:0000313" key="10">
    <source>
        <dbReference type="EMBL" id="RYU13860.1"/>
    </source>
</evidence>
<dbReference type="GO" id="GO:0005886">
    <property type="term" value="C:plasma membrane"/>
    <property type="evidence" value="ECO:0007669"/>
    <property type="project" value="UniProtKB-SubCell"/>
</dbReference>
<feature type="transmembrane region" description="Helical" evidence="9">
    <location>
        <begin position="92"/>
        <end position="115"/>
    </location>
</feature>
<evidence type="ECO:0000256" key="8">
    <source>
        <dbReference type="SAM" id="MobiDB-lite"/>
    </source>
</evidence>
<comment type="similarity">
    <text evidence="2">Belongs to the autoinducer-2 exporter (AI-2E) (TC 2.A.86) family.</text>
</comment>
<comment type="subcellular location">
    <subcellularLocation>
        <location evidence="1">Cell membrane</location>
        <topology evidence="1">Multi-pass membrane protein</topology>
    </subcellularLocation>
</comment>
<gene>
    <name evidence="10" type="ORF">ETU37_04860</name>
</gene>
<comment type="caution">
    <text evidence="10">The sequence shown here is derived from an EMBL/GenBank/DDBJ whole genome shotgun (WGS) entry which is preliminary data.</text>
</comment>
<feature type="region of interest" description="Disordered" evidence="8">
    <location>
        <begin position="410"/>
        <end position="429"/>
    </location>
</feature>
<dbReference type="GO" id="GO:0055085">
    <property type="term" value="P:transmembrane transport"/>
    <property type="evidence" value="ECO:0007669"/>
    <property type="project" value="TreeGrafter"/>
</dbReference>